<evidence type="ECO:0000259" key="3">
    <source>
        <dbReference type="Pfam" id="PF20149"/>
    </source>
</evidence>
<gene>
    <name evidence="4" type="ORF">FB45DRAFT_1027560</name>
</gene>
<evidence type="ECO:0000256" key="1">
    <source>
        <dbReference type="SAM" id="MobiDB-lite"/>
    </source>
</evidence>
<dbReference type="EMBL" id="JARKIF010000009">
    <property type="protein sequence ID" value="KAJ7630321.1"/>
    <property type="molecule type" value="Genomic_DNA"/>
</dbReference>
<evidence type="ECO:0000313" key="5">
    <source>
        <dbReference type="Proteomes" id="UP001221142"/>
    </source>
</evidence>
<proteinExistence type="predicted"/>
<accession>A0AAD7BT88</accession>
<sequence>MARKVILSDDDSSGPDSDAPVLPHSKSKPLPKLNLEQAAAAANGKTARKCQSTTKVQENEHREEEGQLATAHKKHEETKALLRERDRDRTPPESEDEPDDPIQMSAFSDSIRKPPFSSHLSHPSGVIVTTGVKPLPKRLLRKSGEEIIPTPGTMSRRIALRPIDPNATEDQDFSPMPGVEEEPPQSSSPRTSHHLSSLSRTSPLPSSSPHPSQHQKRIHRSAPPRRRSPSPNPRPRKRSKTAAAATDPPAKVAECTDGKAPTGSRTYLKNFTESGRKLIQRAMHEYEIRICTVDAYPSTELQELWVQEIWDGANADAQEPTALTERISRMIKLYASHARSSLKDGIWPLVGPTYGFNAGETKQDRKTNVKLQNNLLEDSAFHYQDPDELNMYAGHPIIKAILRRIFFKKGGCGVKYSKYFSPILLVTLALIFTLLSR</sequence>
<feature type="compositionally biased region" description="Basic and acidic residues" evidence="1">
    <location>
        <begin position="74"/>
        <end position="92"/>
    </location>
</feature>
<dbReference type="Proteomes" id="UP001221142">
    <property type="component" value="Unassembled WGS sequence"/>
</dbReference>
<protein>
    <recommendedName>
        <fullName evidence="3">DUF6532 domain-containing protein</fullName>
    </recommendedName>
</protein>
<keyword evidence="5" id="KW-1185">Reference proteome</keyword>
<comment type="caution">
    <text evidence="4">The sequence shown here is derived from an EMBL/GenBank/DDBJ whole genome shotgun (WGS) entry which is preliminary data.</text>
</comment>
<organism evidence="4 5">
    <name type="scientific">Roridomyces roridus</name>
    <dbReference type="NCBI Taxonomy" id="1738132"/>
    <lineage>
        <taxon>Eukaryota</taxon>
        <taxon>Fungi</taxon>
        <taxon>Dikarya</taxon>
        <taxon>Basidiomycota</taxon>
        <taxon>Agaricomycotina</taxon>
        <taxon>Agaricomycetes</taxon>
        <taxon>Agaricomycetidae</taxon>
        <taxon>Agaricales</taxon>
        <taxon>Marasmiineae</taxon>
        <taxon>Mycenaceae</taxon>
        <taxon>Roridomyces</taxon>
    </lineage>
</organism>
<dbReference type="AlphaFoldDB" id="A0AAD7BT88"/>
<evidence type="ECO:0000313" key="4">
    <source>
        <dbReference type="EMBL" id="KAJ7630321.1"/>
    </source>
</evidence>
<name>A0AAD7BT88_9AGAR</name>
<feature type="compositionally biased region" description="Basic residues" evidence="1">
    <location>
        <begin position="213"/>
        <end position="240"/>
    </location>
</feature>
<dbReference type="Pfam" id="PF20149">
    <property type="entry name" value="DUF6532"/>
    <property type="match status" value="1"/>
</dbReference>
<keyword evidence="2" id="KW-0812">Transmembrane</keyword>
<feature type="compositionally biased region" description="Low complexity" evidence="1">
    <location>
        <begin position="241"/>
        <end position="253"/>
    </location>
</feature>
<evidence type="ECO:0000256" key="2">
    <source>
        <dbReference type="SAM" id="Phobius"/>
    </source>
</evidence>
<keyword evidence="2" id="KW-1133">Transmembrane helix</keyword>
<reference evidence="4" key="1">
    <citation type="submission" date="2023-03" db="EMBL/GenBank/DDBJ databases">
        <title>Massive genome expansion in bonnet fungi (Mycena s.s.) driven by repeated elements and novel gene families across ecological guilds.</title>
        <authorList>
            <consortium name="Lawrence Berkeley National Laboratory"/>
            <person name="Harder C.B."/>
            <person name="Miyauchi S."/>
            <person name="Viragh M."/>
            <person name="Kuo A."/>
            <person name="Thoen E."/>
            <person name="Andreopoulos B."/>
            <person name="Lu D."/>
            <person name="Skrede I."/>
            <person name="Drula E."/>
            <person name="Henrissat B."/>
            <person name="Morin E."/>
            <person name="Kohler A."/>
            <person name="Barry K."/>
            <person name="LaButti K."/>
            <person name="Morin E."/>
            <person name="Salamov A."/>
            <person name="Lipzen A."/>
            <person name="Mereny Z."/>
            <person name="Hegedus B."/>
            <person name="Baldrian P."/>
            <person name="Stursova M."/>
            <person name="Weitz H."/>
            <person name="Taylor A."/>
            <person name="Grigoriev I.V."/>
            <person name="Nagy L.G."/>
            <person name="Martin F."/>
            <person name="Kauserud H."/>
        </authorList>
    </citation>
    <scope>NUCLEOTIDE SEQUENCE</scope>
    <source>
        <strain evidence="4">9284</strain>
    </source>
</reference>
<feature type="transmembrane region" description="Helical" evidence="2">
    <location>
        <begin position="419"/>
        <end position="436"/>
    </location>
</feature>
<feature type="domain" description="DUF6532" evidence="3">
    <location>
        <begin position="281"/>
        <end position="434"/>
    </location>
</feature>
<dbReference type="InterPro" id="IPR045341">
    <property type="entry name" value="DUF6532"/>
</dbReference>
<feature type="region of interest" description="Disordered" evidence="1">
    <location>
        <begin position="1"/>
        <end position="262"/>
    </location>
</feature>
<keyword evidence="2" id="KW-0472">Membrane</keyword>
<feature type="compositionally biased region" description="Low complexity" evidence="1">
    <location>
        <begin position="187"/>
        <end position="212"/>
    </location>
</feature>